<feature type="transmembrane region" description="Helical" evidence="1">
    <location>
        <begin position="149"/>
        <end position="170"/>
    </location>
</feature>
<protein>
    <submittedName>
        <fullName evidence="2">Uncharacterized protein</fullName>
    </submittedName>
</protein>
<name>A0A2M9CD05_9CELL</name>
<dbReference type="OrthoDB" id="2082317at2"/>
<gene>
    <name evidence="2" type="ORF">CLV28_2703</name>
</gene>
<reference evidence="2 3" key="1">
    <citation type="submission" date="2017-11" db="EMBL/GenBank/DDBJ databases">
        <title>Genomic Encyclopedia of Archaeal and Bacterial Type Strains, Phase II (KMG-II): From Individual Species to Whole Genera.</title>
        <authorList>
            <person name="Goeker M."/>
        </authorList>
    </citation>
    <scope>NUCLEOTIDE SEQUENCE [LARGE SCALE GENOMIC DNA]</scope>
    <source>
        <strain evidence="2 3">DSM 25478</strain>
    </source>
</reference>
<proteinExistence type="predicted"/>
<accession>A0A2M9CD05</accession>
<keyword evidence="1" id="KW-0812">Transmembrane</keyword>
<keyword evidence="1" id="KW-0472">Membrane</keyword>
<sequence>MVLGLIVACEIGFWVAILAGLVARYPLRRRRLGAVLLALAPLVDVVLLVAVTVDLSRGATATFAHGLAALYIGVSVAYGHAMIRWADVRFAHRFDGGPAPVRLDGRAYAVKCWTDVLRTMLAAAVAAAIVGAMTAWVRDAERTEALQSAVSLALVVLVIDVLWAISYTVWPRRARAAVPPPNAP</sequence>
<keyword evidence="1" id="KW-1133">Transmembrane helix</keyword>
<dbReference type="AlphaFoldDB" id="A0A2M9CD05"/>
<keyword evidence="3" id="KW-1185">Reference proteome</keyword>
<feature type="transmembrane region" description="Helical" evidence="1">
    <location>
        <begin position="32"/>
        <end position="51"/>
    </location>
</feature>
<feature type="transmembrane region" description="Helical" evidence="1">
    <location>
        <begin position="6"/>
        <end position="25"/>
    </location>
</feature>
<comment type="caution">
    <text evidence="2">The sequence shown here is derived from an EMBL/GenBank/DDBJ whole genome shotgun (WGS) entry which is preliminary data.</text>
</comment>
<dbReference type="RefSeq" id="WP_100423912.1">
    <property type="nucleotide sequence ID" value="NZ_BOOX01000005.1"/>
</dbReference>
<evidence type="ECO:0000256" key="1">
    <source>
        <dbReference type="SAM" id="Phobius"/>
    </source>
</evidence>
<evidence type="ECO:0000313" key="3">
    <source>
        <dbReference type="Proteomes" id="UP000231693"/>
    </source>
</evidence>
<evidence type="ECO:0000313" key="2">
    <source>
        <dbReference type="EMBL" id="PJJ69240.1"/>
    </source>
</evidence>
<feature type="transmembrane region" description="Helical" evidence="1">
    <location>
        <begin position="116"/>
        <end position="137"/>
    </location>
</feature>
<organism evidence="2 3">
    <name type="scientific">Sediminihabitans luteus</name>
    <dbReference type="NCBI Taxonomy" id="1138585"/>
    <lineage>
        <taxon>Bacteria</taxon>
        <taxon>Bacillati</taxon>
        <taxon>Actinomycetota</taxon>
        <taxon>Actinomycetes</taxon>
        <taxon>Micrococcales</taxon>
        <taxon>Cellulomonadaceae</taxon>
        <taxon>Sediminihabitans</taxon>
    </lineage>
</organism>
<feature type="transmembrane region" description="Helical" evidence="1">
    <location>
        <begin position="63"/>
        <end position="83"/>
    </location>
</feature>
<dbReference type="Proteomes" id="UP000231693">
    <property type="component" value="Unassembled WGS sequence"/>
</dbReference>
<dbReference type="EMBL" id="PGFE01000005">
    <property type="protein sequence ID" value="PJJ69240.1"/>
    <property type="molecule type" value="Genomic_DNA"/>
</dbReference>